<name>A0A6M3LUU5_9ZZZZ</name>
<dbReference type="EMBL" id="MT143478">
    <property type="protein sequence ID" value="QJA97272.1"/>
    <property type="molecule type" value="Genomic_DNA"/>
</dbReference>
<organism evidence="1">
    <name type="scientific">viral metagenome</name>
    <dbReference type="NCBI Taxonomy" id="1070528"/>
    <lineage>
        <taxon>unclassified sequences</taxon>
        <taxon>metagenomes</taxon>
        <taxon>organismal metagenomes</taxon>
    </lineage>
</organism>
<reference evidence="1" key="1">
    <citation type="submission" date="2020-03" db="EMBL/GenBank/DDBJ databases">
        <title>The deep terrestrial virosphere.</title>
        <authorList>
            <person name="Holmfeldt K."/>
            <person name="Nilsson E."/>
            <person name="Simone D."/>
            <person name="Lopez-Fernandez M."/>
            <person name="Wu X."/>
            <person name="de Brujin I."/>
            <person name="Lundin D."/>
            <person name="Andersson A."/>
            <person name="Bertilsson S."/>
            <person name="Dopson M."/>
        </authorList>
    </citation>
    <scope>NUCLEOTIDE SEQUENCE</scope>
    <source>
        <strain evidence="1">MM415B06448</strain>
    </source>
</reference>
<dbReference type="AlphaFoldDB" id="A0A6M3LUU5"/>
<protein>
    <submittedName>
        <fullName evidence="1">Uncharacterized protein</fullName>
    </submittedName>
</protein>
<accession>A0A6M3LUU5</accession>
<proteinExistence type="predicted"/>
<gene>
    <name evidence="1" type="ORF">MM415B06448_0009</name>
</gene>
<sequence>MREQPVDTIEYRGFNINIYQDEMAEDPREWDNIGRMLCKHNHYCLGDAVGHKRGNNPGADYPRDAEEIVELMLAAATNENKAAQIREVWEYGNGNSKKFKGFVEAGLYICERLLPVVLPLYLLDHSGLWMKAGSNMDLSCRRYNAFGCDPGSWDTSMVGFIFCTWEDVKREYGVGKDKEGVEPVERAEKYLRGEVEVYSQYLEGSVYWYQIEAKDNNQISCDDSCGGFYGYDWDKNGLEDMAKGSIDGAIERYRQAARELHVEKLQTRKFLAECWAD</sequence>
<evidence type="ECO:0000313" key="1">
    <source>
        <dbReference type="EMBL" id="QJA97272.1"/>
    </source>
</evidence>